<dbReference type="PROSITE" id="PS50940">
    <property type="entry name" value="CHIT_BIND_II"/>
    <property type="match status" value="9"/>
</dbReference>
<comment type="caution">
    <text evidence="10">The sequence shown here is derived from an EMBL/GenBank/DDBJ whole genome shotgun (WGS) entry which is preliminary data.</text>
</comment>
<dbReference type="SUPFAM" id="SSF57625">
    <property type="entry name" value="Invertebrate chitin-binding proteins"/>
    <property type="match status" value="9"/>
</dbReference>
<dbReference type="InterPro" id="IPR002557">
    <property type="entry name" value="Chitin-bd_dom"/>
</dbReference>
<dbReference type="PANTHER" id="PTHR23301:SF106">
    <property type="entry name" value="CHITIN-BINDING TYPE-2 DOMAIN-CONTAINING PROTEIN-RELATED"/>
    <property type="match status" value="1"/>
</dbReference>
<keyword evidence="5" id="KW-0325">Glycoprotein</keyword>
<keyword evidence="1" id="KW-0147">Chitin-binding</keyword>
<reference evidence="10" key="2">
    <citation type="submission" date="2021-08" db="EMBL/GenBank/DDBJ databases">
        <authorList>
            <person name="Eriksson T."/>
        </authorList>
    </citation>
    <scope>NUCLEOTIDE SEQUENCE</scope>
    <source>
        <strain evidence="10">Stoneville</strain>
        <tissue evidence="10">Whole head</tissue>
    </source>
</reference>
<evidence type="ECO:0000256" key="5">
    <source>
        <dbReference type="ARBA" id="ARBA00023180"/>
    </source>
</evidence>
<evidence type="ECO:0000256" key="2">
    <source>
        <dbReference type="ARBA" id="ARBA00022729"/>
    </source>
</evidence>
<sequence length="709" mass="79384">MEGHLIVFLLFVSSAFAVDPLCTGVPPDEIYLFPYPGDCTRYYECEEGIQTAKTCPTGEWFNEALQSCDHPDSSGCVALVCPPGIVDYYPYPEDCTRYIECYKGVLETHDCPAGLWFSATEKRCVLEELSGCGDYYTSVEPTWTTPTEACTGVLPGFTLLKPYPGDCNKFIECYGAMESIMSCPPHLYFNYDKQMCDWPSLSGCDDTTGSPDPSSTTPIVPPTTPAGIDDPRCANGNNDYWPDVDCTKFIECYQGWGYLMDCPSGLYFNPDDKNCEDPSQSGCGYTPPTPNPWTTTKDPDWTPDPDCPWPSNDRYLFPYPGDWKLLFAIILVIGAASGISAADPLCEGLPPNEIFAFPHETNCSLYYECTGGNKILMACANGLWFNSDTQSCDFPDESGCTNKESICTNVVIDYFPHPSDCSRYIECYQGNSYEMSCQPGLWFHSGLKKCVAPDESDCMGFTTPPWTTPHPICWGVRPSETVLKPYEGDCRKYWQCIGADMTLQDCPNHLLFDESRQLCDFPETVNCDGSYILIYKTVTTLFVLCVFRYYSDTRSLDKPPTTRNPTTPADNDPRCTGQGLSYWSHPIYCNKYIECYNGGSYEMNCPAGLYFSQEKRHCVNPSESECGRTEPPTHGPTSQRPTDWTPHPDCPWPESEGKLMPYPGDCTKFYECAEGKKVAMNCPDALWFNPSILECDYPYQAGCQWGFLD</sequence>
<evidence type="ECO:0000256" key="4">
    <source>
        <dbReference type="ARBA" id="ARBA00023157"/>
    </source>
</evidence>
<feature type="signal peptide" evidence="7">
    <location>
        <begin position="1"/>
        <end position="17"/>
    </location>
</feature>
<feature type="domain" description="Chitin-binding type-2" evidence="8">
    <location>
        <begin position="470"/>
        <end position="529"/>
    </location>
</feature>
<feature type="domain" description="Chitin-binding type-2" evidence="8">
    <location>
        <begin position="19"/>
        <end position="78"/>
    </location>
</feature>
<protein>
    <recommendedName>
        <fullName evidence="8">Chitin-binding type-2 domain-containing protein</fullName>
    </recommendedName>
</protein>
<feature type="domain" description="Chitin-binding type-2" evidence="8">
    <location>
        <begin position="343"/>
        <end position="402"/>
    </location>
</feature>
<feature type="region of interest" description="Disordered" evidence="6">
    <location>
        <begin position="207"/>
        <end position="228"/>
    </location>
</feature>
<feature type="domain" description="Chitin-binding type-2" evidence="8">
    <location>
        <begin position="572"/>
        <end position="628"/>
    </location>
</feature>
<keyword evidence="3" id="KW-0677">Repeat</keyword>
<evidence type="ECO:0000313" key="11">
    <source>
        <dbReference type="Proteomes" id="UP000719412"/>
    </source>
</evidence>
<feature type="compositionally biased region" description="Low complexity" evidence="6">
    <location>
        <begin position="207"/>
        <end position="218"/>
    </location>
</feature>
<dbReference type="SMART" id="SM00494">
    <property type="entry name" value="ChtBD2"/>
    <property type="match status" value="9"/>
</dbReference>
<evidence type="ECO:0000313" key="9">
    <source>
        <dbReference type="EMBL" id="KAH0807698.1"/>
    </source>
</evidence>
<feature type="domain" description="Chitin-binding type-2" evidence="8">
    <location>
        <begin position="404"/>
        <end position="460"/>
    </location>
</feature>
<dbReference type="InterPro" id="IPR051940">
    <property type="entry name" value="Chitin_bind-dev_reg"/>
</dbReference>
<feature type="domain" description="Chitin-binding type-2" evidence="8">
    <location>
        <begin position="647"/>
        <end position="705"/>
    </location>
</feature>
<dbReference type="Gene3D" id="2.170.140.10">
    <property type="entry name" value="Chitin binding domain"/>
    <property type="match status" value="8"/>
</dbReference>
<evidence type="ECO:0000256" key="7">
    <source>
        <dbReference type="SAM" id="SignalP"/>
    </source>
</evidence>
<evidence type="ECO:0000259" key="8">
    <source>
        <dbReference type="PROSITE" id="PS50940"/>
    </source>
</evidence>
<keyword evidence="2 7" id="KW-0732">Signal</keyword>
<accession>A0A8J6L0U1</accession>
<feature type="domain" description="Chitin-binding type-2" evidence="8">
    <location>
        <begin position="147"/>
        <end position="206"/>
    </location>
</feature>
<dbReference type="GO" id="GO:0008061">
    <property type="term" value="F:chitin binding"/>
    <property type="evidence" value="ECO:0007669"/>
    <property type="project" value="UniProtKB-KW"/>
</dbReference>
<dbReference type="GO" id="GO:0005576">
    <property type="term" value="C:extracellular region"/>
    <property type="evidence" value="ECO:0007669"/>
    <property type="project" value="InterPro"/>
</dbReference>
<dbReference type="EMBL" id="JABDTM020029856">
    <property type="protein sequence ID" value="KAH0807699.1"/>
    <property type="molecule type" value="Genomic_DNA"/>
</dbReference>
<proteinExistence type="predicted"/>
<dbReference type="Gene3D" id="3.20.20.80">
    <property type="entry name" value="Glycosidases"/>
    <property type="match status" value="1"/>
</dbReference>
<evidence type="ECO:0000256" key="6">
    <source>
        <dbReference type="SAM" id="MobiDB-lite"/>
    </source>
</evidence>
<evidence type="ECO:0000256" key="3">
    <source>
        <dbReference type="ARBA" id="ARBA00022737"/>
    </source>
</evidence>
<evidence type="ECO:0000256" key="1">
    <source>
        <dbReference type="ARBA" id="ARBA00022669"/>
    </source>
</evidence>
<dbReference type="PANTHER" id="PTHR23301">
    <property type="entry name" value="CHITIN BINDING PERITROPHIN-A"/>
    <property type="match status" value="1"/>
</dbReference>
<feature type="domain" description="Chitin-binding type-2" evidence="8">
    <location>
        <begin position="81"/>
        <end position="134"/>
    </location>
</feature>
<gene>
    <name evidence="10" type="ORF">GEV33_015092</name>
    <name evidence="9" type="ORF">GEV33_015093</name>
</gene>
<dbReference type="InterPro" id="IPR036508">
    <property type="entry name" value="Chitin-bd_dom_sf"/>
</dbReference>
<dbReference type="Pfam" id="PF01607">
    <property type="entry name" value="CBM_14"/>
    <property type="match status" value="9"/>
</dbReference>
<dbReference type="Proteomes" id="UP000719412">
    <property type="component" value="Unassembled WGS sequence"/>
</dbReference>
<feature type="domain" description="Chitin-binding type-2" evidence="8">
    <location>
        <begin position="230"/>
        <end position="285"/>
    </location>
</feature>
<feature type="chain" id="PRO_5036272004" description="Chitin-binding type-2 domain-containing protein" evidence="7">
    <location>
        <begin position="18"/>
        <end position="709"/>
    </location>
</feature>
<feature type="region of interest" description="Disordered" evidence="6">
    <location>
        <begin position="623"/>
        <end position="645"/>
    </location>
</feature>
<dbReference type="EMBL" id="JABDTM020029857">
    <property type="protein sequence ID" value="KAH0807698.1"/>
    <property type="molecule type" value="Genomic_DNA"/>
</dbReference>
<name>A0A8J6L0U1_TENMO</name>
<keyword evidence="11" id="KW-1185">Reference proteome</keyword>
<reference evidence="10" key="1">
    <citation type="journal article" date="2020" name="J Insects Food Feed">
        <title>The yellow mealworm (Tenebrio molitor) genome: a resource for the emerging insects as food and feed industry.</title>
        <authorList>
            <person name="Eriksson T."/>
            <person name="Andere A."/>
            <person name="Kelstrup H."/>
            <person name="Emery V."/>
            <person name="Picard C."/>
        </authorList>
    </citation>
    <scope>NUCLEOTIDE SEQUENCE</scope>
    <source>
        <strain evidence="10">Stoneville</strain>
        <tissue evidence="10">Whole head</tissue>
    </source>
</reference>
<organism evidence="10 11">
    <name type="scientific">Tenebrio molitor</name>
    <name type="common">Yellow mealworm beetle</name>
    <dbReference type="NCBI Taxonomy" id="7067"/>
    <lineage>
        <taxon>Eukaryota</taxon>
        <taxon>Metazoa</taxon>
        <taxon>Ecdysozoa</taxon>
        <taxon>Arthropoda</taxon>
        <taxon>Hexapoda</taxon>
        <taxon>Insecta</taxon>
        <taxon>Pterygota</taxon>
        <taxon>Neoptera</taxon>
        <taxon>Endopterygota</taxon>
        <taxon>Coleoptera</taxon>
        <taxon>Polyphaga</taxon>
        <taxon>Cucujiformia</taxon>
        <taxon>Tenebrionidae</taxon>
        <taxon>Tenebrio</taxon>
    </lineage>
</organism>
<keyword evidence="4" id="KW-1015">Disulfide bond</keyword>
<dbReference type="AlphaFoldDB" id="A0A8J6L0U1"/>
<evidence type="ECO:0000313" key="10">
    <source>
        <dbReference type="EMBL" id="KAH0807699.1"/>
    </source>
</evidence>